<keyword evidence="2" id="KW-0808">Transferase</keyword>
<keyword evidence="3" id="KW-1185">Reference proteome</keyword>
<evidence type="ECO:0000313" key="2">
    <source>
        <dbReference type="EMBL" id="TDT18321.1"/>
    </source>
</evidence>
<dbReference type="PANTHER" id="PTHR43591:SF99">
    <property type="entry name" value="OS06G0646000 PROTEIN"/>
    <property type="match status" value="1"/>
</dbReference>
<comment type="caution">
    <text evidence="2">The sequence shown here is derived from an EMBL/GenBank/DDBJ whole genome shotgun (WGS) entry which is preliminary data.</text>
</comment>
<dbReference type="GO" id="GO:0032259">
    <property type="term" value="P:methylation"/>
    <property type="evidence" value="ECO:0007669"/>
    <property type="project" value="UniProtKB-KW"/>
</dbReference>
<dbReference type="CDD" id="cd02440">
    <property type="entry name" value="AdoMet_MTases"/>
    <property type="match status" value="1"/>
</dbReference>
<reference evidence="2 3" key="1">
    <citation type="submission" date="2019-03" db="EMBL/GenBank/DDBJ databases">
        <title>Sequencing the genomes of 1000 actinobacteria strains.</title>
        <authorList>
            <person name="Klenk H.-P."/>
        </authorList>
    </citation>
    <scope>NUCLEOTIDE SEQUENCE [LARGE SCALE GENOMIC DNA]</scope>
    <source>
        <strain evidence="2 3">DSM 18936</strain>
    </source>
</reference>
<gene>
    <name evidence="2" type="ORF">BDK89_3940</name>
</gene>
<dbReference type="SUPFAM" id="SSF53335">
    <property type="entry name" value="S-adenosyl-L-methionine-dependent methyltransferases"/>
    <property type="match status" value="1"/>
</dbReference>
<dbReference type="OrthoDB" id="653491at2"/>
<dbReference type="RefSeq" id="WP_133870550.1">
    <property type="nucleotide sequence ID" value="NZ_SOAU01000001.1"/>
</dbReference>
<name>A0A4R7I3Z1_9ACTN</name>
<sequence length="358" mass="39346">MTRTTSLSDSARVRADARVGFALALRRSWATRLYPLLREQAEADGPATPEQVHDAPVHRWFAWTERNSQKQLWRAVQRRVRLDEADGVDTTSAADLLGSARLDPDLDLPDWYTAVDIHLQPGGVWSTDEAAAVYELGAKLVMLGDNDDYGFHRLFGTTTLDGLSPERIVDVGCGFGKSTWALKQQFPDAEVIGVDLAAPLVTAAQRLTSERGLEVEYRQADARSTGLPDACADIVTSTMLLHEMPPSAIGELMHEAARILKPGGVLRMLDFHPTGDTVRDTVMAGHGERNNEPYMPMLFETDVPALCAAAGLTDARWDAFDERAAGRLDGLEWPDRAEWHFPWAVLSATRPDEATDGG</sequence>
<proteinExistence type="predicted"/>
<evidence type="ECO:0000313" key="3">
    <source>
        <dbReference type="Proteomes" id="UP000294558"/>
    </source>
</evidence>
<dbReference type="Proteomes" id="UP000294558">
    <property type="component" value="Unassembled WGS sequence"/>
</dbReference>
<accession>A0A4R7I3Z1</accession>
<evidence type="ECO:0000259" key="1">
    <source>
        <dbReference type="Pfam" id="PF13649"/>
    </source>
</evidence>
<feature type="domain" description="Methyltransferase" evidence="1">
    <location>
        <begin position="168"/>
        <end position="264"/>
    </location>
</feature>
<dbReference type="PANTHER" id="PTHR43591">
    <property type="entry name" value="METHYLTRANSFERASE"/>
    <property type="match status" value="1"/>
</dbReference>
<organism evidence="2 3">
    <name type="scientific">Ilumatobacter fluminis</name>
    <dbReference type="NCBI Taxonomy" id="467091"/>
    <lineage>
        <taxon>Bacteria</taxon>
        <taxon>Bacillati</taxon>
        <taxon>Actinomycetota</taxon>
        <taxon>Acidimicrobiia</taxon>
        <taxon>Acidimicrobiales</taxon>
        <taxon>Ilumatobacteraceae</taxon>
        <taxon>Ilumatobacter</taxon>
    </lineage>
</organism>
<keyword evidence="2" id="KW-0489">Methyltransferase</keyword>
<dbReference type="GO" id="GO:0008168">
    <property type="term" value="F:methyltransferase activity"/>
    <property type="evidence" value="ECO:0007669"/>
    <property type="project" value="UniProtKB-KW"/>
</dbReference>
<dbReference type="Pfam" id="PF13649">
    <property type="entry name" value="Methyltransf_25"/>
    <property type="match status" value="1"/>
</dbReference>
<protein>
    <submittedName>
        <fullName evidence="2">Methyltransferase family protein</fullName>
    </submittedName>
</protein>
<dbReference type="AlphaFoldDB" id="A0A4R7I3Z1"/>
<dbReference type="Gene3D" id="3.40.50.150">
    <property type="entry name" value="Vaccinia Virus protein VP39"/>
    <property type="match status" value="1"/>
</dbReference>
<dbReference type="InterPro" id="IPR029063">
    <property type="entry name" value="SAM-dependent_MTases_sf"/>
</dbReference>
<dbReference type="InterPro" id="IPR041698">
    <property type="entry name" value="Methyltransf_25"/>
</dbReference>
<dbReference type="EMBL" id="SOAU01000001">
    <property type="protein sequence ID" value="TDT18321.1"/>
    <property type="molecule type" value="Genomic_DNA"/>
</dbReference>